<feature type="domain" description="Heterokaryon incompatibility" evidence="1">
    <location>
        <begin position="231"/>
        <end position="388"/>
    </location>
</feature>
<dbReference type="Pfam" id="PF06985">
    <property type="entry name" value="HET"/>
    <property type="match status" value="1"/>
</dbReference>
<evidence type="ECO:0000259" key="1">
    <source>
        <dbReference type="Pfam" id="PF06985"/>
    </source>
</evidence>
<dbReference type="PANTHER" id="PTHR33112:SF13">
    <property type="entry name" value="HETEROKARYON INCOMPATIBILITY DOMAIN-CONTAINING PROTEIN"/>
    <property type="match status" value="1"/>
</dbReference>
<evidence type="ECO:0000313" key="2">
    <source>
        <dbReference type="EMBL" id="KAF2731937.1"/>
    </source>
</evidence>
<dbReference type="PANTHER" id="PTHR33112">
    <property type="entry name" value="DOMAIN PROTEIN, PUTATIVE-RELATED"/>
    <property type="match status" value="1"/>
</dbReference>
<dbReference type="AlphaFoldDB" id="A0A9P4UXB0"/>
<keyword evidence="3" id="KW-1185">Reference proteome</keyword>
<sequence>MAGHSCPTCQDLLMIHPREQKREPNSAIFSQRILSTTFDDIIHSKSANNCASCKALYIAISLYLPDLWNFDIPAQGDDPHAMDDYHVVMRVGNSILIKGMRSDKRDATFPGITVQGGKRQGCGLCVCLIFQGRPGDPYGSLFEFDIFAPSDQHDGTSGCSMVAPVSTEIAGETSSAQSLDRALQWIKNCDENHSVCRGMRSPSLPLRVLDVGESSSSIIRLVNTQDKSGQYTALSHCWGPRQQFTTTRETLAARETAIGWDSLPKTFQDAITFTRQLNIRFTWIDSLCIIQGDEQDWNEQAPKMPSIYENSYLTIAATRTRASTDGCFSTASTEYRATPFTVKDAEGVDHIMFARRHLPHWLHPGHEYPMLSYSREFPLLERGWVFQERLMSSRVLHFGNHELIFECSQNSACECSFMDPIPPFSQEKPKHAVTLTSNVPRDYYGTADDPYAGRWRSLVEQYSALNFSFDNDRIPALAGLAQQVNRIRNDVYFAGLWKKTMIEDLLWKVAGEPRERPAKRIAPSWSWASVGRSVSYKALESGSWDEDATFVSQITSSCDKLPQNGGSYMNRDIALTITADVISGVLIVYTKDPLEKHHRPEIVAQGDSKSYWFSPDYILEPTTACANPSDTSAPRGGCEVLIPRAETGRYE</sequence>
<protein>
    <submittedName>
        <fullName evidence="2">HET-domain-containing protein</fullName>
    </submittedName>
</protein>
<gene>
    <name evidence="2" type="ORF">EJ04DRAFT_554388</name>
</gene>
<evidence type="ECO:0000313" key="3">
    <source>
        <dbReference type="Proteomes" id="UP000799444"/>
    </source>
</evidence>
<reference evidence="2" key="1">
    <citation type="journal article" date="2020" name="Stud. Mycol.">
        <title>101 Dothideomycetes genomes: a test case for predicting lifestyles and emergence of pathogens.</title>
        <authorList>
            <person name="Haridas S."/>
            <person name="Albert R."/>
            <person name="Binder M."/>
            <person name="Bloem J."/>
            <person name="Labutti K."/>
            <person name="Salamov A."/>
            <person name="Andreopoulos B."/>
            <person name="Baker S."/>
            <person name="Barry K."/>
            <person name="Bills G."/>
            <person name="Bluhm B."/>
            <person name="Cannon C."/>
            <person name="Castanera R."/>
            <person name="Culley D."/>
            <person name="Daum C."/>
            <person name="Ezra D."/>
            <person name="Gonzalez J."/>
            <person name="Henrissat B."/>
            <person name="Kuo A."/>
            <person name="Liang C."/>
            <person name="Lipzen A."/>
            <person name="Lutzoni F."/>
            <person name="Magnuson J."/>
            <person name="Mondo S."/>
            <person name="Nolan M."/>
            <person name="Ohm R."/>
            <person name="Pangilinan J."/>
            <person name="Park H.-J."/>
            <person name="Ramirez L."/>
            <person name="Alfaro M."/>
            <person name="Sun H."/>
            <person name="Tritt A."/>
            <person name="Yoshinaga Y."/>
            <person name="Zwiers L.-H."/>
            <person name="Turgeon B."/>
            <person name="Goodwin S."/>
            <person name="Spatafora J."/>
            <person name="Crous P."/>
            <person name="Grigoriev I."/>
        </authorList>
    </citation>
    <scope>NUCLEOTIDE SEQUENCE</scope>
    <source>
        <strain evidence="2">CBS 125425</strain>
    </source>
</reference>
<comment type="caution">
    <text evidence="2">The sequence shown here is derived from an EMBL/GenBank/DDBJ whole genome shotgun (WGS) entry which is preliminary data.</text>
</comment>
<dbReference type="Proteomes" id="UP000799444">
    <property type="component" value="Unassembled WGS sequence"/>
</dbReference>
<name>A0A9P4UXB0_9PLEO</name>
<dbReference type="OrthoDB" id="3486565at2759"/>
<proteinExistence type="predicted"/>
<dbReference type="InterPro" id="IPR010730">
    <property type="entry name" value="HET"/>
</dbReference>
<dbReference type="EMBL" id="ML996186">
    <property type="protein sequence ID" value="KAF2731937.1"/>
    <property type="molecule type" value="Genomic_DNA"/>
</dbReference>
<organism evidence="2 3">
    <name type="scientific">Polyplosphaeria fusca</name>
    <dbReference type="NCBI Taxonomy" id="682080"/>
    <lineage>
        <taxon>Eukaryota</taxon>
        <taxon>Fungi</taxon>
        <taxon>Dikarya</taxon>
        <taxon>Ascomycota</taxon>
        <taxon>Pezizomycotina</taxon>
        <taxon>Dothideomycetes</taxon>
        <taxon>Pleosporomycetidae</taxon>
        <taxon>Pleosporales</taxon>
        <taxon>Tetraplosphaeriaceae</taxon>
        <taxon>Polyplosphaeria</taxon>
    </lineage>
</organism>
<accession>A0A9P4UXB0</accession>